<gene>
    <name evidence="1" type="ORF">BACI348_50525</name>
</gene>
<accession>A0A653WP41</accession>
<evidence type="ECO:0000313" key="2">
    <source>
        <dbReference type="Proteomes" id="UP000433089"/>
    </source>
</evidence>
<evidence type="ECO:0000313" key="1">
    <source>
        <dbReference type="EMBL" id="VXC20627.1"/>
    </source>
</evidence>
<reference evidence="1 2" key="1">
    <citation type="submission" date="2019-10" db="EMBL/GenBank/DDBJ databases">
        <authorList>
            <person name="Karimi E."/>
        </authorList>
    </citation>
    <scope>NUCLEOTIDE SEQUENCE [LARGE SCALE GENOMIC DNA]</scope>
    <source>
        <strain evidence="1">Bacillus sp. 348</strain>
    </source>
</reference>
<dbReference type="Proteomes" id="UP000433089">
    <property type="component" value="Unassembled WGS sequence"/>
</dbReference>
<proteinExistence type="predicted"/>
<sequence>MTVTSNKFYDENDSAHYHFKKQKETNETIGYLDKGAFPCIQYYFMRLKNPHHSQGQKA</sequence>
<dbReference type="AlphaFoldDB" id="A0A653WP41"/>
<organism evidence="1 2">
    <name type="scientific">Bacillus altitudinis</name>
    <dbReference type="NCBI Taxonomy" id="293387"/>
    <lineage>
        <taxon>Bacteria</taxon>
        <taxon>Bacillati</taxon>
        <taxon>Bacillota</taxon>
        <taxon>Bacilli</taxon>
        <taxon>Bacillales</taxon>
        <taxon>Bacillaceae</taxon>
        <taxon>Bacillus</taxon>
    </lineage>
</organism>
<protein>
    <submittedName>
        <fullName evidence="1">Uncharacterized protein</fullName>
    </submittedName>
</protein>
<name>A0A653WP41_BACAB</name>
<dbReference type="EMBL" id="CABWLH010000010">
    <property type="protein sequence ID" value="VXC20627.1"/>
    <property type="molecule type" value="Genomic_DNA"/>
</dbReference>